<reference evidence="5" key="1">
    <citation type="submission" date="2016-11" db="EMBL/GenBank/DDBJ databases">
        <authorList>
            <person name="Varghese N."/>
            <person name="Submissions S."/>
        </authorList>
    </citation>
    <scope>NUCLEOTIDE SEQUENCE [LARGE SCALE GENOMIC DNA]</scope>
    <source>
        <strain evidence="5">CGMCC 1.10835</strain>
    </source>
</reference>
<accession>A0A1M6RXU9</accession>
<evidence type="ECO:0000259" key="3">
    <source>
        <dbReference type="Pfam" id="PF19657"/>
    </source>
</evidence>
<evidence type="ECO:0000313" key="4">
    <source>
        <dbReference type="EMBL" id="SHK37158.1"/>
    </source>
</evidence>
<evidence type="ECO:0000313" key="5">
    <source>
        <dbReference type="Proteomes" id="UP000184497"/>
    </source>
</evidence>
<dbReference type="AlphaFoldDB" id="A0A1M6RXU9"/>
<dbReference type="Proteomes" id="UP000184497">
    <property type="component" value="Unassembled WGS sequence"/>
</dbReference>
<dbReference type="RefSeq" id="WP_175547562.1">
    <property type="nucleotide sequence ID" value="NZ_FRAQ01000001.1"/>
</dbReference>
<dbReference type="EMBL" id="FRAQ01000001">
    <property type="protein sequence ID" value="SHK37158.1"/>
    <property type="molecule type" value="Genomic_DNA"/>
</dbReference>
<protein>
    <recommendedName>
        <fullName evidence="3">DUF6160 domain-containing protein</fullName>
    </recommendedName>
</protein>
<dbReference type="STRING" id="564117.SAMN05216369_1730"/>
<feature type="region of interest" description="Disordered" evidence="1">
    <location>
        <begin position="79"/>
        <end position="108"/>
    </location>
</feature>
<feature type="domain" description="DUF6160" evidence="3">
    <location>
        <begin position="10"/>
        <end position="49"/>
    </location>
</feature>
<dbReference type="InterPro" id="IPR046158">
    <property type="entry name" value="DUF6160"/>
</dbReference>
<keyword evidence="2" id="KW-0732">Signal</keyword>
<gene>
    <name evidence="4" type="ORF">SAMN05216369_1730</name>
</gene>
<sequence>MRHHAYGYAALIMFCLGMAPVARAELQPISESAMGDVTGQAFLQVENITGATHEFTRMTLSMDVETRVNIDDARMGEIDGGSDFTARSGGITLADPPDRHGNQAFLNA</sequence>
<keyword evidence="5" id="KW-1185">Reference proteome</keyword>
<evidence type="ECO:0000256" key="1">
    <source>
        <dbReference type="SAM" id="MobiDB-lite"/>
    </source>
</evidence>
<evidence type="ECO:0000256" key="2">
    <source>
        <dbReference type="SAM" id="SignalP"/>
    </source>
</evidence>
<feature type="chain" id="PRO_5012906736" description="DUF6160 domain-containing protein" evidence="2">
    <location>
        <begin position="25"/>
        <end position="108"/>
    </location>
</feature>
<feature type="signal peptide" evidence="2">
    <location>
        <begin position="1"/>
        <end position="24"/>
    </location>
</feature>
<proteinExistence type="predicted"/>
<name>A0A1M6RXU9_9GAMM</name>
<organism evidence="4 5">
    <name type="scientific">Marinobacter antarcticus</name>
    <dbReference type="NCBI Taxonomy" id="564117"/>
    <lineage>
        <taxon>Bacteria</taxon>
        <taxon>Pseudomonadati</taxon>
        <taxon>Pseudomonadota</taxon>
        <taxon>Gammaproteobacteria</taxon>
        <taxon>Pseudomonadales</taxon>
        <taxon>Marinobacteraceae</taxon>
        <taxon>Marinobacter</taxon>
    </lineage>
</organism>
<dbReference type="Pfam" id="PF19657">
    <property type="entry name" value="DUF6160"/>
    <property type="match status" value="1"/>
</dbReference>